<dbReference type="EMBL" id="VYZS01156020">
    <property type="protein sequence ID" value="NXS12542.1"/>
    <property type="molecule type" value="Genomic_DNA"/>
</dbReference>
<evidence type="ECO:0000313" key="2">
    <source>
        <dbReference type="Proteomes" id="UP000560066"/>
    </source>
</evidence>
<accession>A0A7L2RTA9</accession>
<dbReference type="GO" id="GO:0003676">
    <property type="term" value="F:nucleic acid binding"/>
    <property type="evidence" value="ECO:0007669"/>
    <property type="project" value="InterPro"/>
</dbReference>
<gene>
    <name evidence="1" type="primary">Pold1</name>
    <name evidence="1" type="ORF">NEOCOR_R09669</name>
</gene>
<feature type="non-terminal residue" evidence="1">
    <location>
        <position position="60"/>
    </location>
</feature>
<keyword evidence="2" id="KW-1185">Reference proteome</keyword>
<dbReference type="Gene3D" id="3.30.420.10">
    <property type="entry name" value="Ribonuclease H-like superfamily/Ribonuclease H"/>
    <property type="match status" value="1"/>
</dbReference>
<reference evidence="1 2" key="1">
    <citation type="submission" date="2019-09" db="EMBL/GenBank/DDBJ databases">
        <title>Bird 10,000 Genomes (B10K) Project - Family phase.</title>
        <authorList>
            <person name="Zhang G."/>
        </authorList>
    </citation>
    <scope>NUCLEOTIDE SEQUENCE [LARGE SCALE GENOMIC DNA]</scope>
    <source>
        <strain evidence="1">B10K-DU-002-79</strain>
    </source>
</reference>
<dbReference type="OrthoDB" id="2414538at2759"/>
<proteinExistence type="predicted"/>
<sequence length="60" mass="6434">EPQTDPVVTVAAVARRQGAPEPFVRAVFALLPCAPLRGATVRSFDSERDLLQVRGQIGGF</sequence>
<evidence type="ECO:0000313" key="1">
    <source>
        <dbReference type="EMBL" id="NXS12542.1"/>
    </source>
</evidence>
<dbReference type="InterPro" id="IPR036397">
    <property type="entry name" value="RNaseH_sf"/>
</dbReference>
<dbReference type="AlphaFoldDB" id="A0A7L2RTA9"/>
<dbReference type="Proteomes" id="UP000560066">
    <property type="component" value="Unassembled WGS sequence"/>
</dbReference>
<name>A0A7L2RTA9_9PASS</name>
<protein>
    <submittedName>
        <fullName evidence="1">DPOD1 polymerase</fullName>
    </submittedName>
</protein>
<comment type="caution">
    <text evidence="1">The sequence shown here is derived from an EMBL/GenBank/DDBJ whole genome shotgun (WGS) entry which is preliminary data.</text>
</comment>
<organism evidence="1 2">
    <name type="scientific">Neodrepanis coruscans</name>
    <name type="common">wattled asity</name>
    <dbReference type="NCBI Taxonomy" id="254563"/>
    <lineage>
        <taxon>Eukaryota</taxon>
        <taxon>Metazoa</taxon>
        <taxon>Chordata</taxon>
        <taxon>Craniata</taxon>
        <taxon>Vertebrata</taxon>
        <taxon>Euteleostomi</taxon>
        <taxon>Archelosauria</taxon>
        <taxon>Archosauria</taxon>
        <taxon>Dinosauria</taxon>
        <taxon>Saurischia</taxon>
        <taxon>Theropoda</taxon>
        <taxon>Coelurosauria</taxon>
        <taxon>Aves</taxon>
        <taxon>Neognathae</taxon>
        <taxon>Neoaves</taxon>
        <taxon>Telluraves</taxon>
        <taxon>Australaves</taxon>
        <taxon>Passeriformes</taxon>
        <taxon>Philepittidae</taxon>
        <taxon>Neodrepanis</taxon>
    </lineage>
</organism>
<feature type="non-terminal residue" evidence="1">
    <location>
        <position position="1"/>
    </location>
</feature>